<feature type="compositionally biased region" description="Basic and acidic residues" evidence="5">
    <location>
        <begin position="102"/>
        <end position="125"/>
    </location>
</feature>
<dbReference type="Proteomes" id="UP001149079">
    <property type="component" value="Unassembled WGS sequence"/>
</dbReference>
<keyword evidence="2 4" id="KW-0863">Zinc-finger</keyword>
<reference evidence="7" key="2">
    <citation type="journal article" date="2023" name="IMA Fungus">
        <title>Comparative genomic study of the Penicillium genus elucidates a diverse pangenome and 15 lateral gene transfer events.</title>
        <authorList>
            <person name="Petersen C."/>
            <person name="Sorensen T."/>
            <person name="Nielsen M.R."/>
            <person name="Sondergaard T.E."/>
            <person name="Sorensen J.L."/>
            <person name="Fitzpatrick D.A."/>
            <person name="Frisvad J.C."/>
            <person name="Nielsen K.L."/>
        </authorList>
    </citation>
    <scope>NUCLEOTIDE SEQUENCE</scope>
    <source>
        <strain evidence="7">IBT 22155</strain>
    </source>
</reference>
<feature type="compositionally biased region" description="Low complexity" evidence="5">
    <location>
        <begin position="453"/>
        <end position="468"/>
    </location>
</feature>
<dbReference type="SMART" id="SM00184">
    <property type="entry name" value="RING"/>
    <property type="match status" value="1"/>
</dbReference>
<feature type="compositionally biased region" description="Basic residues" evidence="5">
    <location>
        <begin position="501"/>
        <end position="512"/>
    </location>
</feature>
<dbReference type="GO" id="GO:0043161">
    <property type="term" value="P:proteasome-mediated ubiquitin-dependent protein catabolic process"/>
    <property type="evidence" value="ECO:0007669"/>
    <property type="project" value="TreeGrafter"/>
</dbReference>
<feature type="compositionally biased region" description="Basic and acidic residues" evidence="5">
    <location>
        <begin position="336"/>
        <end position="352"/>
    </location>
</feature>
<reference evidence="7" key="1">
    <citation type="submission" date="2022-11" db="EMBL/GenBank/DDBJ databases">
        <authorList>
            <person name="Petersen C."/>
        </authorList>
    </citation>
    <scope>NUCLEOTIDE SEQUENCE</scope>
    <source>
        <strain evidence="7">IBT 22155</strain>
    </source>
</reference>
<keyword evidence="1" id="KW-0479">Metal-binding</keyword>
<feature type="domain" description="RING-type" evidence="6">
    <location>
        <begin position="31"/>
        <end position="72"/>
    </location>
</feature>
<dbReference type="PANTHER" id="PTHR15898:SF13">
    <property type="entry name" value="BIFUNCTIONAL APOPTOSIS REGULATOR"/>
    <property type="match status" value="1"/>
</dbReference>
<feature type="compositionally biased region" description="Acidic residues" evidence="5">
    <location>
        <begin position="293"/>
        <end position="315"/>
    </location>
</feature>
<feature type="region of interest" description="Disordered" evidence="5">
    <location>
        <begin position="102"/>
        <end position="139"/>
    </location>
</feature>
<dbReference type="EMBL" id="JAPQKL010000002">
    <property type="protein sequence ID" value="KAJ5143641.1"/>
    <property type="molecule type" value="Genomic_DNA"/>
</dbReference>
<dbReference type="GO" id="GO:0008270">
    <property type="term" value="F:zinc ion binding"/>
    <property type="evidence" value="ECO:0007669"/>
    <property type="project" value="UniProtKB-KW"/>
</dbReference>
<dbReference type="InterPro" id="IPR018957">
    <property type="entry name" value="Znf_C3HC4_RING-type"/>
</dbReference>
<dbReference type="Pfam" id="PF00097">
    <property type="entry name" value="zf-C3HC4"/>
    <property type="match status" value="1"/>
</dbReference>
<protein>
    <recommendedName>
        <fullName evidence="6">RING-type domain-containing protein</fullName>
    </recommendedName>
</protein>
<keyword evidence="8" id="KW-1185">Reference proteome</keyword>
<feature type="compositionally biased region" description="Acidic residues" evidence="5">
    <location>
        <begin position="371"/>
        <end position="406"/>
    </location>
</feature>
<sequence>MSSPSSSRDEASGLVNTLQSHVDDIRTLIQCGICIRPLYEPYTMACGHTFCYSCLSSWFAGGRSKRTCPDCRAPVKVQPTPAYLVRAVVQIFTGRAELLDKGETTTEHKKHQIEEAERLERDRTNNHPTEGGLFGGLFKPKPPPLQPVIDIDDGVARCPHCTWELEDGVNCAGCGYRYRPHSEGTDDSADYSDSDLDSLDGMEGTPVEDILEGSYREDGYGEDDYGEDGYDEDDYDEDDSHGYAGRYIDPGLDIYGERNIFSELGRLLGGSNNLNLSLVPGGFPPSGNTNGSEYDEEDEEENEYDESDSFIDAEDDHVPTSSFVHTEGHYIGSASESERDTGTVVDDDHSDVPPRPIGLDYRTNSGYFLDEASDNGGSDDEQEDEDVSGETSDGEEDEEASDEQEDTIQTAPPRRAFPQHSQRPPWLQAPSEATWLSARPSTLIPDSDDLVEPSEASASSPPIRTGRIIGRRPTQHGNNPRNAITLDDSDEDQPVGPMRRATQRRRARFSPY</sequence>
<name>A0A9W9L9C9_9EURO</name>
<dbReference type="Gene3D" id="3.30.40.10">
    <property type="entry name" value="Zinc/RING finger domain, C3HC4 (zinc finger)"/>
    <property type="match status" value="1"/>
</dbReference>
<evidence type="ECO:0000259" key="6">
    <source>
        <dbReference type="PROSITE" id="PS50089"/>
    </source>
</evidence>
<evidence type="ECO:0000256" key="4">
    <source>
        <dbReference type="PROSITE-ProRule" id="PRU00175"/>
    </source>
</evidence>
<evidence type="ECO:0000313" key="8">
    <source>
        <dbReference type="Proteomes" id="UP001149079"/>
    </source>
</evidence>
<evidence type="ECO:0000256" key="3">
    <source>
        <dbReference type="ARBA" id="ARBA00022833"/>
    </source>
</evidence>
<dbReference type="GO" id="GO:0005634">
    <property type="term" value="C:nucleus"/>
    <property type="evidence" value="ECO:0007669"/>
    <property type="project" value="TreeGrafter"/>
</dbReference>
<comment type="caution">
    <text evidence="7">The sequence shown here is derived from an EMBL/GenBank/DDBJ whole genome shotgun (WGS) entry which is preliminary data.</text>
</comment>
<evidence type="ECO:0000256" key="2">
    <source>
        <dbReference type="ARBA" id="ARBA00022771"/>
    </source>
</evidence>
<evidence type="ECO:0000256" key="5">
    <source>
        <dbReference type="SAM" id="MobiDB-lite"/>
    </source>
</evidence>
<dbReference type="InterPro" id="IPR001841">
    <property type="entry name" value="Znf_RING"/>
</dbReference>
<dbReference type="PANTHER" id="PTHR15898">
    <property type="entry name" value="BIFUNCTIONAL APOPTOSIS REGULATOR"/>
    <property type="match status" value="1"/>
</dbReference>
<feature type="compositionally biased region" description="Acidic residues" evidence="5">
    <location>
        <begin position="185"/>
        <end position="200"/>
    </location>
</feature>
<evidence type="ECO:0000313" key="7">
    <source>
        <dbReference type="EMBL" id="KAJ5143641.1"/>
    </source>
</evidence>
<dbReference type="GO" id="GO:0061630">
    <property type="term" value="F:ubiquitin protein ligase activity"/>
    <property type="evidence" value="ECO:0007669"/>
    <property type="project" value="TreeGrafter"/>
</dbReference>
<gene>
    <name evidence="7" type="ORF">N7515_002428</name>
</gene>
<feature type="compositionally biased region" description="Acidic residues" evidence="5">
    <location>
        <begin position="220"/>
        <end position="239"/>
    </location>
</feature>
<keyword evidence="3" id="KW-0862">Zinc</keyword>
<proteinExistence type="predicted"/>
<accession>A0A9W9L9C9</accession>
<dbReference type="GeneID" id="81402342"/>
<dbReference type="AlphaFoldDB" id="A0A9W9L9C9"/>
<dbReference type="OrthoDB" id="6105938at2759"/>
<dbReference type="PROSITE" id="PS50089">
    <property type="entry name" value="ZF_RING_2"/>
    <property type="match status" value="1"/>
</dbReference>
<feature type="region of interest" description="Disordered" evidence="5">
    <location>
        <begin position="182"/>
        <end position="242"/>
    </location>
</feature>
<dbReference type="InterPro" id="IPR013083">
    <property type="entry name" value="Znf_RING/FYVE/PHD"/>
</dbReference>
<dbReference type="InterPro" id="IPR017907">
    <property type="entry name" value="Znf_RING_CS"/>
</dbReference>
<dbReference type="RefSeq" id="XP_056525285.1">
    <property type="nucleotide sequence ID" value="XM_056663172.1"/>
</dbReference>
<feature type="region of interest" description="Disordered" evidence="5">
    <location>
        <begin position="279"/>
        <end position="512"/>
    </location>
</feature>
<dbReference type="PROSITE" id="PS00518">
    <property type="entry name" value="ZF_RING_1"/>
    <property type="match status" value="1"/>
</dbReference>
<dbReference type="CDD" id="cd16568">
    <property type="entry name" value="RING-HC_ScPSH1-like"/>
    <property type="match status" value="1"/>
</dbReference>
<dbReference type="SUPFAM" id="SSF57850">
    <property type="entry name" value="RING/U-box"/>
    <property type="match status" value="1"/>
</dbReference>
<organism evidence="7 8">
    <name type="scientific">Penicillium bovifimosum</name>
    <dbReference type="NCBI Taxonomy" id="126998"/>
    <lineage>
        <taxon>Eukaryota</taxon>
        <taxon>Fungi</taxon>
        <taxon>Dikarya</taxon>
        <taxon>Ascomycota</taxon>
        <taxon>Pezizomycotina</taxon>
        <taxon>Eurotiomycetes</taxon>
        <taxon>Eurotiomycetidae</taxon>
        <taxon>Eurotiales</taxon>
        <taxon>Aspergillaceae</taxon>
        <taxon>Penicillium</taxon>
    </lineage>
</organism>
<evidence type="ECO:0000256" key="1">
    <source>
        <dbReference type="ARBA" id="ARBA00022723"/>
    </source>
</evidence>